<keyword evidence="3" id="KW-1185">Reference proteome</keyword>
<dbReference type="Proteomes" id="UP000439903">
    <property type="component" value="Unassembled WGS sequence"/>
</dbReference>
<organism evidence="2 3">
    <name type="scientific">Gigaspora margarita</name>
    <dbReference type="NCBI Taxonomy" id="4874"/>
    <lineage>
        <taxon>Eukaryota</taxon>
        <taxon>Fungi</taxon>
        <taxon>Fungi incertae sedis</taxon>
        <taxon>Mucoromycota</taxon>
        <taxon>Glomeromycotina</taxon>
        <taxon>Glomeromycetes</taxon>
        <taxon>Diversisporales</taxon>
        <taxon>Gigasporaceae</taxon>
        <taxon>Gigaspora</taxon>
    </lineage>
</organism>
<reference evidence="2 3" key="1">
    <citation type="journal article" date="2019" name="Environ. Microbiol.">
        <title>At the nexus of three kingdoms: the genome of the mycorrhizal fungus Gigaspora margarita provides insights into plant, endobacterial and fungal interactions.</title>
        <authorList>
            <person name="Venice F."/>
            <person name="Ghignone S."/>
            <person name="Salvioli di Fossalunga A."/>
            <person name="Amselem J."/>
            <person name="Novero M."/>
            <person name="Xianan X."/>
            <person name="Sedzielewska Toro K."/>
            <person name="Morin E."/>
            <person name="Lipzen A."/>
            <person name="Grigoriev I.V."/>
            <person name="Henrissat B."/>
            <person name="Martin F.M."/>
            <person name="Bonfante P."/>
        </authorList>
    </citation>
    <scope>NUCLEOTIDE SEQUENCE [LARGE SCALE GENOMIC DNA]</scope>
    <source>
        <strain evidence="2 3">BEG34</strain>
    </source>
</reference>
<dbReference type="AlphaFoldDB" id="A0A8H4A1F9"/>
<dbReference type="PROSITE" id="PS51886">
    <property type="entry name" value="TLDC"/>
    <property type="match status" value="1"/>
</dbReference>
<feature type="domain" description="TLDc" evidence="1">
    <location>
        <begin position="32"/>
        <end position="162"/>
    </location>
</feature>
<accession>A0A8H4A1F9</accession>
<dbReference type="OrthoDB" id="2439862at2759"/>
<dbReference type="Pfam" id="PF07534">
    <property type="entry name" value="TLD"/>
    <property type="match status" value="1"/>
</dbReference>
<sequence length="162" mass="18506">MTPDQQISSIILPSRITLQSTLPTRTMELFSKIITEEHKAEIVTWIDKKTNVYDTINIPYDFKLLLRGSRDSFTKDSFWNLYDNKANLVIVMKVKGTDEILGGYNPLSWNKSPVSYKRCDESFIFSLKHGNIQSSILSKVQIPQYAIYSYSGYGVDFGGCDL</sequence>
<evidence type="ECO:0000313" key="3">
    <source>
        <dbReference type="Proteomes" id="UP000439903"/>
    </source>
</evidence>
<comment type="caution">
    <text evidence="2">The sequence shown here is derived from an EMBL/GenBank/DDBJ whole genome shotgun (WGS) entry which is preliminary data.</text>
</comment>
<dbReference type="InterPro" id="IPR006571">
    <property type="entry name" value="TLDc_dom"/>
</dbReference>
<evidence type="ECO:0000313" key="2">
    <source>
        <dbReference type="EMBL" id="KAF0383122.1"/>
    </source>
</evidence>
<name>A0A8H4A1F9_GIGMA</name>
<gene>
    <name evidence="2" type="ORF">F8M41_011791</name>
</gene>
<dbReference type="EMBL" id="WTPW01002403">
    <property type="protein sequence ID" value="KAF0383122.1"/>
    <property type="molecule type" value="Genomic_DNA"/>
</dbReference>
<evidence type="ECO:0000259" key="1">
    <source>
        <dbReference type="PROSITE" id="PS51886"/>
    </source>
</evidence>
<protein>
    <submittedName>
        <fullName evidence="2">Kelch-like protein 17</fullName>
    </submittedName>
</protein>
<proteinExistence type="predicted"/>